<evidence type="ECO:0000256" key="4">
    <source>
        <dbReference type="SAM" id="MobiDB-lite"/>
    </source>
</evidence>
<dbReference type="EMBL" id="FOKG01000001">
    <property type="protein sequence ID" value="SFA71394.1"/>
    <property type="molecule type" value="Genomic_DNA"/>
</dbReference>
<keyword evidence="2" id="KW-0560">Oxidoreductase</keyword>
<dbReference type="Proteomes" id="UP000243799">
    <property type="component" value="Unassembled WGS sequence"/>
</dbReference>
<protein>
    <submittedName>
        <fullName evidence="5">Short-chain dehydrogenase</fullName>
    </submittedName>
</protein>
<proteinExistence type="inferred from homology"/>
<evidence type="ECO:0000313" key="6">
    <source>
        <dbReference type="Proteomes" id="UP000243799"/>
    </source>
</evidence>
<feature type="region of interest" description="Disordered" evidence="4">
    <location>
        <begin position="276"/>
        <end position="296"/>
    </location>
</feature>
<evidence type="ECO:0000256" key="2">
    <source>
        <dbReference type="ARBA" id="ARBA00023002"/>
    </source>
</evidence>
<name>A0A1I0V4X8_9PSEU</name>
<dbReference type="PROSITE" id="PS00061">
    <property type="entry name" value="ADH_SHORT"/>
    <property type="match status" value="1"/>
</dbReference>
<dbReference type="NCBIfam" id="NF006114">
    <property type="entry name" value="PRK08263.1"/>
    <property type="match status" value="1"/>
</dbReference>
<dbReference type="InterPro" id="IPR020904">
    <property type="entry name" value="Sc_DH/Rdtase_CS"/>
</dbReference>
<dbReference type="InterPro" id="IPR036291">
    <property type="entry name" value="NAD(P)-bd_dom_sf"/>
</dbReference>
<dbReference type="STRING" id="490629.SAMN05216266_1018"/>
<dbReference type="Gene3D" id="3.40.50.720">
    <property type="entry name" value="NAD(P)-binding Rossmann-like Domain"/>
    <property type="match status" value="1"/>
</dbReference>
<dbReference type="Pfam" id="PF00106">
    <property type="entry name" value="adh_short"/>
    <property type="match status" value="1"/>
</dbReference>
<dbReference type="CDD" id="cd05374">
    <property type="entry name" value="17beta-HSD-like_SDR_c"/>
    <property type="match status" value="1"/>
</dbReference>
<reference evidence="6" key="1">
    <citation type="submission" date="2016-10" db="EMBL/GenBank/DDBJ databases">
        <authorList>
            <person name="Varghese N."/>
            <person name="Submissions S."/>
        </authorList>
    </citation>
    <scope>NUCLEOTIDE SEQUENCE [LARGE SCALE GENOMIC DNA]</scope>
    <source>
        <strain evidence="6">CGMCC 4.3568</strain>
    </source>
</reference>
<gene>
    <name evidence="5" type="ORF">SAMN05216266_1018</name>
</gene>
<evidence type="ECO:0000256" key="1">
    <source>
        <dbReference type="ARBA" id="ARBA00006484"/>
    </source>
</evidence>
<dbReference type="InterPro" id="IPR002347">
    <property type="entry name" value="SDR_fam"/>
</dbReference>
<comment type="similarity">
    <text evidence="1 3">Belongs to the short-chain dehydrogenases/reductases (SDR) family.</text>
</comment>
<organism evidence="5 6">
    <name type="scientific">Amycolatopsis marina</name>
    <dbReference type="NCBI Taxonomy" id="490629"/>
    <lineage>
        <taxon>Bacteria</taxon>
        <taxon>Bacillati</taxon>
        <taxon>Actinomycetota</taxon>
        <taxon>Actinomycetes</taxon>
        <taxon>Pseudonocardiales</taxon>
        <taxon>Pseudonocardiaceae</taxon>
        <taxon>Amycolatopsis</taxon>
    </lineage>
</organism>
<dbReference type="SUPFAM" id="SSF51735">
    <property type="entry name" value="NAD(P)-binding Rossmann-fold domains"/>
    <property type="match status" value="1"/>
</dbReference>
<dbReference type="PRINTS" id="PR00080">
    <property type="entry name" value="SDRFAMILY"/>
</dbReference>
<dbReference type="InterPro" id="IPR051911">
    <property type="entry name" value="SDR_oxidoreductase"/>
</dbReference>
<dbReference type="AlphaFoldDB" id="A0A1I0V4X8"/>
<keyword evidence="6" id="KW-1185">Reference proteome</keyword>
<dbReference type="PANTHER" id="PTHR43976:SF16">
    <property type="entry name" value="SHORT-CHAIN DEHYDROGENASE_REDUCTASE FAMILY PROTEIN"/>
    <property type="match status" value="1"/>
</dbReference>
<dbReference type="RefSeq" id="WP_218160268.1">
    <property type="nucleotide sequence ID" value="NZ_FOKG01000001.1"/>
</dbReference>
<evidence type="ECO:0000313" key="5">
    <source>
        <dbReference type="EMBL" id="SFA71394.1"/>
    </source>
</evidence>
<sequence>MTATETRLWLVTGASRGLGRAFTEAALRNGDHVVATVRRADALTDLAYEWGDRLIRRELDVTDRAAVTEVVDDIADTVGTPDVVVNNAGYGLVGATEEISETEARAQFDTNFFGALWVTQAALPHMRAAGQGRIVQVSSVGAVGAMPFFGLYNATKWALEGFSAALAQEVAPHGIGVHILELGGFATDWFGRSMRFADENGAYNELRGGIFGAARYPDLSDASPAEQGEDATDAPPSVAAESLLELLDLEDPPLRWVAGPAAKDMVRMALEDRRDDYEKDPEFTWPSGSRAHDTPA</sequence>
<dbReference type="PANTHER" id="PTHR43976">
    <property type="entry name" value="SHORT CHAIN DEHYDROGENASE"/>
    <property type="match status" value="1"/>
</dbReference>
<dbReference type="PRINTS" id="PR00081">
    <property type="entry name" value="GDHRDH"/>
</dbReference>
<accession>A0A1I0V4X8</accession>
<dbReference type="GO" id="GO:0016491">
    <property type="term" value="F:oxidoreductase activity"/>
    <property type="evidence" value="ECO:0007669"/>
    <property type="project" value="UniProtKB-KW"/>
</dbReference>
<evidence type="ECO:0000256" key="3">
    <source>
        <dbReference type="RuleBase" id="RU000363"/>
    </source>
</evidence>